<sequence length="195" mass="22062">RPVPLRRRFSVKQSKEETEAKFIPVLLGSPRQHYKSRYSLQFGSSAAVVTSTASRLPLMIRSISRPSTAEYLELYTCPQEGYSFPSFCQPPSSISIGRRSTPPSHSSVPSCTSYDGKIKIYDVERCTLSGNILKLLDSFTRLMIELIDKKGVGERVAGLMRPDYWSHEAIDMLNEAVLKLPIKRLLEYPFLGKRD</sequence>
<evidence type="ECO:0000313" key="1">
    <source>
        <dbReference type="EMBL" id="CRK10000.1"/>
    </source>
</evidence>
<dbReference type="AlphaFoldDB" id="A0A0G4KLS5"/>
<feature type="non-terminal residue" evidence="1">
    <location>
        <position position="195"/>
    </location>
</feature>
<evidence type="ECO:0000313" key="4">
    <source>
        <dbReference type="Proteomes" id="UP000045706"/>
    </source>
</evidence>
<accession>A0A0G4KLS5</accession>
<evidence type="ECO:0000313" key="2">
    <source>
        <dbReference type="EMBL" id="CRK28068.1"/>
    </source>
</evidence>
<keyword evidence="3" id="KW-1185">Reference proteome</keyword>
<proteinExistence type="predicted"/>
<dbReference type="Proteomes" id="UP000045706">
    <property type="component" value="Unassembled WGS sequence"/>
</dbReference>
<organism evidence="1 4">
    <name type="scientific">Verticillium longisporum</name>
    <name type="common">Verticillium dahliae var. longisporum</name>
    <dbReference type="NCBI Taxonomy" id="100787"/>
    <lineage>
        <taxon>Eukaryota</taxon>
        <taxon>Fungi</taxon>
        <taxon>Dikarya</taxon>
        <taxon>Ascomycota</taxon>
        <taxon>Pezizomycotina</taxon>
        <taxon>Sordariomycetes</taxon>
        <taxon>Hypocreomycetidae</taxon>
        <taxon>Glomerellales</taxon>
        <taxon>Plectosphaerellaceae</taxon>
        <taxon>Verticillium</taxon>
    </lineage>
</organism>
<evidence type="ECO:0000313" key="3">
    <source>
        <dbReference type="Proteomes" id="UP000044602"/>
    </source>
</evidence>
<reference evidence="3 4" key="1">
    <citation type="submission" date="2015-05" db="EMBL/GenBank/DDBJ databases">
        <authorList>
            <person name="Fogelqvist Johan"/>
        </authorList>
    </citation>
    <scope>NUCLEOTIDE SEQUENCE [LARGE SCALE GENOMIC DNA]</scope>
    <source>
        <strain evidence="2">VL1</strain>
        <strain evidence="1">VL2</strain>
    </source>
</reference>
<feature type="non-terminal residue" evidence="1">
    <location>
        <position position="1"/>
    </location>
</feature>
<dbReference type="EMBL" id="CVQH01020629">
    <property type="protein sequence ID" value="CRK28068.1"/>
    <property type="molecule type" value="Genomic_DNA"/>
</dbReference>
<dbReference type="Proteomes" id="UP000044602">
    <property type="component" value="Unassembled WGS sequence"/>
</dbReference>
<gene>
    <name evidence="2" type="ORF">BN1708_015098</name>
    <name evidence="1" type="ORF">BN1723_009119</name>
</gene>
<dbReference type="EMBL" id="CVQI01001558">
    <property type="protein sequence ID" value="CRK10000.1"/>
    <property type="molecule type" value="Genomic_DNA"/>
</dbReference>
<protein>
    <submittedName>
        <fullName evidence="1">Uncharacterized protein</fullName>
    </submittedName>
</protein>
<name>A0A0G4KLS5_VERLO</name>